<sequence>MIEKGKSRFHILLKPPLSTFLKDEAVHLFVRSFALGFSGRKWPAGICCLSGSMCCRRCHYRRRIRLDCNSCGCSCICRLSSWVCSTFGCSNTLKQTSRTTQNIVQHQSILLQIINLYTVFINDECRISNKNPNLHHN</sequence>
<proteinExistence type="predicted"/>
<dbReference type="WBParaSite" id="jg22164">
    <property type="protein sequence ID" value="jg22164"/>
    <property type="gene ID" value="jg22164"/>
</dbReference>
<dbReference type="Proteomes" id="UP000887574">
    <property type="component" value="Unplaced"/>
</dbReference>
<protein>
    <submittedName>
        <fullName evidence="2">Uncharacterized protein</fullName>
    </submittedName>
</protein>
<accession>A0A915DP95</accession>
<evidence type="ECO:0000313" key="1">
    <source>
        <dbReference type="Proteomes" id="UP000887574"/>
    </source>
</evidence>
<name>A0A915DP95_9BILA</name>
<organism evidence="1 2">
    <name type="scientific">Ditylenchus dipsaci</name>
    <dbReference type="NCBI Taxonomy" id="166011"/>
    <lineage>
        <taxon>Eukaryota</taxon>
        <taxon>Metazoa</taxon>
        <taxon>Ecdysozoa</taxon>
        <taxon>Nematoda</taxon>
        <taxon>Chromadorea</taxon>
        <taxon>Rhabditida</taxon>
        <taxon>Tylenchina</taxon>
        <taxon>Tylenchomorpha</taxon>
        <taxon>Sphaerularioidea</taxon>
        <taxon>Anguinidae</taxon>
        <taxon>Anguininae</taxon>
        <taxon>Ditylenchus</taxon>
    </lineage>
</organism>
<evidence type="ECO:0000313" key="2">
    <source>
        <dbReference type="WBParaSite" id="jg22164"/>
    </source>
</evidence>
<reference evidence="2" key="1">
    <citation type="submission" date="2022-11" db="UniProtKB">
        <authorList>
            <consortium name="WormBaseParasite"/>
        </authorList>
    </citation>
    <scope>IDENTIFICATION</scope>
</reference>
<dbReference type="AlphaFoldDB" id="A0A915DP95"/>
<keyword evidence="1" id="KW-1185">Reference proteome</keyword>